<keyword evidence="4" id="KW-1185">Reference proteome</keyword>
<evidence type="ECO:0000313" key="4">
    <source>
        <dbReference type="Proteomes" id="UP000095282"/>
    </source>
</evidence>
<feature type="domain" description="EF-hand" evidence="3">
    <location>
        <begin position="5"/>
        <end position="40"/>
    </location>
</feature>
<evidence type="ECO:0000256" key="2">
    <source>
        <dbReference type="ARBA" id="ARBA00022837"/>
    </source>
</evidence>
<dbReference type="STRING" id="1561998.A0A1I7TM06"/>
<dbReference type="SUPFAM" id="SSF47473">
    <property type="entry name" value="EF-hand"/>
    <property type="match status" value="1"/>
</dbReference>
<keyword evidence="1" id="KW-0677">Repeat</keyword>
<dbReference type="InterPro" id="IPR018247">
    <property type="entry name" value="EF_Hand_1_Ca_BS"/>
</dbReference>
<dbReference type="SMART" id="SM00054">
    <property type="entry name" value="EFh"/>
    <property type="match status" value="2"/>
</dbReference>
<dbReference type="eggNOG" id="KOG3565">
    <property type="taxonomic scope" value="Eukaryota"/>
</dbReference>
<accession>A0A1I7TM06</accession>
<dbReference type="InterPro" id="IPR002048">
    <property type="entry name" value="EF_hand_dom"/>
</dbReference>
<dbReference type="PANTHER" id="PTHR23048">
    <property type="entry name" value="MYOSIN LIGHT CHAIN 1, 3"/>
    <property type="match status" value="1"/>
</dbReference>
<organism evidence="4 5">
    <name type="scientific">Caenorhabditis tropicalis</name>
    <dbReference type="NCBI Taxonomy" id="1561998"/>
    <lineage>
        <taxon>Eukaryota</taxon>
        <taxon>Metazoa</taxon>
        <taxon>Ecdysozoa</taxon>
        <taxon>Nematoda</taxon>
        <taxon>Chromadorea</taxon>
        <taxon>Rhabditida</taxon>
        <taxon>Rhabditina</taxon>
        <taxon>Rhabditomorpha</taxon>
        <taxon>Rhabditoidea</taxon>
        <taxon>Rhabditidae</taxon>
        <taxon>Peloderinae</taxon>
        <taxon>Caenorhabditis</taxon>
    </lineage>
</organism>
<dbReference type="Proteomes" id="UP000095282">
    <property type="component" value="Unplaced"/>
</dbReference>
<dbReference type="GO" id="GO:0016460">
    <property type="term" value="C:myosin II complex"/>
    <property type="evidence" value="ECO:0007669"/>
    <property type="project" value="TreeGrafter"/>
</dbReference>
<dbReference type="InterPro" id="IPR011992">
    <property type="entry name" value="EF-hand-dom_pair"/>
</dbReference>
<protein>
    <submittedName>
        <fullName evidence="5">EF-hand domain-containing protein</fullName>
    </submittedName>
</protein>
<dbReference type="InterPro" id="IPR050230">
    <property type="entry name" value="CALM/Myosin/TropC-like"/>
</dbReference>
<keyword evidence="2" id="KW-0106">Calcium</keyword>
<dbReference type="FunFam" id="1.10.238.10:FF:000178">
    <property type="entry name" value="Calmodulin-2 A"/>
    <property type="match status" value="1"/>
</dbReference>
<name>A0A1I7TM06_9PELO</name>
<dbReference type="PANTHER" id="PTHR23048:SF13">
    <property type="entry name" value="EF-HAND DOMAIN-CONTAINING PROTEIN"/>
    <property type="match status" value="1"/>
</dbReference>
<dbReference type="AlphaFoldDB" id="A0A1I7TM06"/>
<dbReference type="CDD" id="cd00051">
    <property type="entry name" value="EFh"/>
    <property type="match status" value="1"/>
</dbReference>
<proteinExistence type="predicted"/>
<reference evidence="5" key="1">
    <citation type="submission" date="2016-11" db="UniProtKB">
        <authorList>
            <consortium name="WormBaseParasite"/>
        </authorList>
    </citation>
    <scope>IDENTIFICATION</scope>
</reference>
<dbReference type="PROSITE" id="PS00018">
    <property type="entry name" value="EF_HAND_1"/>
    <property type="match status" value="1"/>
</dbReference>
<sequence length="153" mass="17132">MPSPSLIEEVQDVFHFHDTVGDGKIAANQLPAALRAMMLNPTEAVLEELTKKRNGGSRITIEEFIPIYKNVESKCGRNTTVKEFQTLLSHFDRDGNGQIQLVELKNMLQSGGEKLTNQEIDNLLFGVEVVDGKINISHFLNNHLQMGLQDTEK</sequence>
<dbReference type="Pfam" id="PF13833">
    <property type="entry name" value="EF-hand_8"/>
    <property type="match status" value="1"/>
</dbReference>
<dbReference type="WBParaSite" id="Csp11.Scaffold628.g7246.t1">
    <property type="protein sequence ID" value="Csp11.Scaffold628.g7246.t1"/>
    <property type="gene ID" value="Csp11.Scaffold628.g7246"/>
</dbReference>
<dbReference type="Gene3D" id="1.10.238.10">
    <property type="entry name" value="EF-hand"/>
    <property type="match status" value="2"/>
</dbReference>
<evidence type="ECO:0000259" key="3">
    <source>
        <dbReference type="PROSITE" id="PS50222"/>
    </source>
</evidence>
<evidence type="ECO:0000313" key="5">
    <source>
        <dbReference type="WBParaSite" id="Csp11.Scaffold628.g7246.t1"/>
    </source>
</evidence>
<evidence type="ECO:0000256" key="1">
    <source>
        <dbReference type="ARBA" id="ARBA00022737"/>
    </source>
</evidence>
<dbReference type="PROSITE" id="PS50222">
    <property type="entry name" value="EF_HAND_2"/>
    <property type="match status" value="2"/>
</dbReference>
<dbReference type="GO" id="GO:0005509">
    <property type="term" value="F:calcium ion binding"/>
    <property type="evidence" value="ECO:0007669"/>
    <property type="project" value="InterPro"/>
</dbReference>
<feature type="domain" description="EF-hand" evidence="3">
    <location>
        <begin position="79"/>
        <end position="114"/>
    </location>
</feature>